<dbReference type="InterPro" id="IPR013424">
    <property type="entry name" value="Ice-binding_C"/>
</dbReference>
<organism evidence="3 4">
    <name type="scientific">Cyanobacterium stanieri LEGE 03274</name>
    <dbReference type="NCBI Taxonomy" id="1828756"/>
    <lineage>
        <taxon>Bacteria</taxon>
        <taxon>Bacillati</taxon>
        <taxon>Cyanobacteriota</taxon>
        <taxon>Cyanophyceae</taxon>
        <taxon>Oscillatoriophycideae</taxon>
        <taxon>Chroococcales</taxon>
        <taxon>Geminocystaceae</taxon>
        <taxon>Cyanobacterium</taxon>
    </lineage>
</organism>
<gene>
    <name evidence="3" type="ORF">IQ215_07095</name>
</gene>
<reference evidence="3 4" key="1">
    <citation type="submission" date="2020-10" db="EMBL/GenBank/DDBJ databases">
        <authorList>
            <person name="Castelo-Branco R."/>
            <person name="Eusebio N."/>
            <person name="Adriana R."/>
            <person name="Vieira A."/>
            <person name="Brugerolle De Fraissinette N."/>
            <person name="Rezende De Castro R."/>
            <person name="Schneider M.P."/>
            <person name="Vasconcelos V."/>
            <person name="Leao P.N."/>
        </authorList>
    </citation>
    <scope>NUCLEOTIDE SEQUENCE [LARGE SCALE GENOMIC DNA]</scope>
    <source>
        <strain evidence="3 4">LEGE 03274</strain>
    </source>
</reference>
<keyword evidence="1" id="KW-0732">Signal</keyword>
<sequence length="254" mass="25649">MKKSTLSTLLVGGLIAPTAMIGLTARGADAAAFFQIDDFNTARGGAQIGTNQGDFSTIGTNGGTQVFEVTAGNGTPIINNLGNYRKLSLTSVSGFDNGISSFTVGPASPTSLSWSNPANVQTSASVLWDANGAGLNFNAAPFAGIGIDILSVDLNTSVQFVLSDGTNTTSLALSGLNAGNAFFAFDNFTNSSSFNFGNITSITMNLTGPADVDASFDALGFVAVPEPGTVGGLLVLGLLGAAGAKKSSRKAEQN</sequence>
<evidence type="ECO:0000256" key="1">
    <source>
        <dbReference type="SAM" id="SignalP"/>
    </source>
</evidence>
<dbReference type="RefSeq" id="WP_193800621.1">
    <property type="nucleotide sequence ID" value="NZ_JADEWC010000012.1"/>
</dbReference>
<accession>A0ABR9V3J0</accession>
<comment type="caution">
    <text evidence="3">The sequence shown here is derived from an EMBL/GenBank/DDBJ whole genome shotgun (WGS) entry which is preliminary data.</text>
</comment>
<name>A0ABR9V3J0_9CHRO</name>
<dbReference type="Pfam" id="PF07589">
    <property type="entry name" value="PEP-CTERM"/>
    <property type="match status" value="1"/>
</dbReference>
<keyword evidence="4" id="KW-1185">Reference proteome</keyword>
<feature type="domain" description="Ice-binding protein C-terminal" evidence="2">
    <location>
        <begin position="223"/>
        <end position="245"/>
    </location>
</feature>
<dbReference type="NCBIfam" id="TIGR02595">
    <property type="entry name" value="PEP_CTERM"/>
    <property type="match status" value="1"/>
</dbReference>
<dbReference type="EMBL" id="JADEWC010000012">
    <property type="protein sequence ID" value="MBE9222461.1"/>
    <property type="molecule type" value="Genomic_DNA"/>
</dbReference>
<dbReference type="Proteomes" id="UP000654604">
    <property type="component" value="Unassembled WGS sequence"/>
</dbReference>
<protein>
    <submittedName>
        <fullName evidence="3">PEP-CTERM sorting domain-containing protein</fullName>
    </submittedName>
</protein>
<feature type="chain" id="PRO_5046542095" evidence="1">
    <location>
        <begin position="22"/>
        <end position="254"/>
    </location>
</feature>
<proteinExistence type="predicted"/>
<evidence type="ECO:0000313" key="4">
    <source>
        <dbReference type="Proteomes" id="UP000654604"/>
    </source>
</evidence>
<feature type="signal peptide" evidence="1">
    <location>
        <begin position="1"/>
        <end position="21"/>
    </location>
</feature>
<evidence type="ECO:0000259" key="2">
    <source>
        <dbReference type="Pfam" id="PF07589"/>
    </source>
</evidence>
<evidence type="ECO:0000313" key="3">
    <source>
        <dbReference type="EMBL" id="MBE9222461.1"/>
    </source>
</evidence>